<reference evidence="2 3" key="1">
    <citation type="submission" date="2022-03" db="EMBL/GenBank/DDBJ databases">
        <title>Complete genome analysis of Roseomonas KG 17.1 : a prolific producer of plant growth promoters.</title>
        <authorList>
            <person name="Saadouli I."/>
            <person name="Najjari A."/>
            <person name="Mosbah A."/>
            <person name="Ouzari H.I."/>
        </authorList>
    </citation>
    <scope>NUCLEOTIDE SEQUENCE [LARGE SCALE GENOMIC DNA]</scope>
    <source>
        <strain evidence="2 3">KG17-1</strain>
    </source>
</reference>
<evidence type="ECO:0000313" key="3">
    <source>
        <dbReference type="Proteomes" id="UP001201985"/>
    </source>
</evidence>
<dbReference type="EMBL" id="JALBUU010000004">
    <property type="protein sequence ID" value="MCI0754141.1"/>
    <property type="molecule type" value="Genomic_DNA"/>
</dbReference>
<sequence>MTLGTLVWSAHQPLPHLPTLDQSVDIAAAQRPTTQGAARMAPRGMPAAAPGDLQDLAESQGQTREQEAEALLAEVEELLRQADAMQATLDRLDTPRSSWPEPEVLAALAPESVVEAELPAIAMALPVSPVPAPGAAAIAKTLLVEPPAAMASLALPELFTARPAEETMPSMVAALPPAPAASRPSAPARNSAPQRTMTPPRSAPVRMAVERSAMQVQPVSMPGPMQRRCRAIILRAQLGEEPTRADQDFLQEGCR</sequence>
<evidence type="ECO:0000256" key="1">
    <source>
        <dbReference type="SAM" id="MobiDB-lite"/>
    </source>
</evidence>
<feature type="compositionally biased region" description="Low complexity" evidence="1">
    <location>
        <begin position="36"/>
        <end position="51"/>
    </location>
</feature>
<gene>
    <name evidence="2" type="ORF">MON41_10270</name>
</gene>
<keyword evidence="3" id="KW-1185">Reference proteome</keyword>
<accession>A0ABS9W4D3</accession>
<dbReference type="Proteomes" id="UP001201985">
    <property type="component" value="Unassembled WGS sequence"/>
</dbReference>
<evidence type="ECO:0000313" key="2">
    <source>
        <dbReference type="EMBL" id="MCI0754141.1"/>
    </source>
</evidence>
<proteinExistence type="predicted"/>
<dbReference type="RefSeq" id="WP_157985673.1">
    <property type="nucleotide sequence ID" value="NZ_JALBUU010000004.1"/>
</dbReference>
<feature type="region of interest" description="Disordered" evidence="1">
    <location>
        <begin position="31"/>
        <end position="67"/>
    </location>
</feature>
<protein>
    <submittedName>
        <fullName evidence="2">Uncharacterized protein</fullName>
    </submittedName>
</protein>
<organism evidence="2 3">
    <name type="scientific">Teichococcus vastitatis</name>
    <dbReference type="NCBI Taxonomy" id="2307076"/>
    <lineage>
        <taxon>Bacteria</taxon>
        <taxon>Pseudomonadati</taxon>
        <taxon>Pseudomonadota</taxon>
        <taxon>Alphaproteobacteria</taxon>
        <taxon>Acetobacterales</taxon>
        <taxon>Roseomonadaceae</taxon>
        <taxon>Roseomonas</taxon>
    </lineage>
</organism>
<feature type="region of interest" description="Disordered" evidence="1">
    <location>
        <begin position="176"/>
        <end position="202"/>
    </location>
</feature>
<feature type="compositionally biased region" description="Low complexity" evidence="1">
    <location>
        <begin position="180"/>
        <end position="195"/>
    </location>
</feature>
<name>A0ABS9W4D3_9PROT</name>
<comment type="caution">
    <text evidence="2">The sequence shown here is derived from an EMBL/GenBank/DDBJ whole genome shotgun (WGS) entry which is preliminary data.</text>
</comment>